<keyword evidence="1" id="KW-0472">Membrane</keyword>
<reference evidence="2" key="2">
    <citation type="submission" date="2025-08" db="UniProtKB">
        <authorList>
            <consortium name="Ensembl"/>
        </authorList>
    </citation>
    <scope>IDENTIFICATION</scope>
</reference>
<dbReference type="AlphaFoldDB" id="A0AAY5JXD5"/>
<organism evidence="2 3">
    <name type="scientific">Esox lucius</name>
    <name type="common">Northern pike</name>
    <dbReference type="NCBI Taxonomy" id="8010"/>
    <lineage>
        <taxon>Eukaryota</taxon>
        <taxon>Metazoa</taxon>
        <taxon>Chordata</taxon>
        <taxon>Craniata</taxon>
        <taxon>Vertebrata</taxon>
        <taxon>Euteleostomi</taxon>
        <taxon>Actinopterygii</taxon>
        <taxon>Neopterygii</taxon>
        <taxon>Teleostei</taxon>
        <taxon>Protacanthopterygii</taxon>
        <taxon>Esociformes</taxon>
        <taxon>Esocidae</taxon>
        <taxon>Esox</taxon>
    </lineage>
</organism>
<feature type="transmembrane region" description="Helical" evidence="1">
    <location>
        <begin position="486"/>
        <end position="511"/>
    </location>
</feature>
<keyword evidence="1" id="KW-0812">Transmembrane</keyword>
<sequence length="753" mass="85083">MQLHPAVAGPSSRNGGGEGNISTMATATLLLPICGVALFLSMLVNPCYSQQFAISFQRPADCDVEHFYDISSLSCVKCGPNQRRSATGAYTTCFCCCQFSNVSCQCRMSLELFYRVFYLFFLKAVTEDGYGCIRCPGILTEQGTCQCPPGNILGNKNDWYLSRRVLLVDTLSGREKSLSSLPKVMRIASSIRIGFQLVPGTQKGQVFPPLLTVSYSDILITDPNTQSVSVSNTHRAANLTTRTLTHTPKPSVTSVCCRCHSLSITRWTRLRLCVCVYARVQIALGVLGGVSVLYSLVKTASWKRRIGSPLIGMETVLKFLLFYAGDLANVFFVITMGTGLYWLIFYKAQHFVSVLLPLPGQQEERFITYVGCAFALKTVQFLHKLILQLSVDIFFIDWERPRGNANKLVQGNGEAKRDHSPVSIWRTYFVANEWNEIQTVRKISPTFQVMAVLFLLEVVGFSSLALRDPWSDLQRSPQSYSPPYSLILRYGLAATLWVCMGLLQMVFFTVFHERFVEDKIRQFVDLCSISNISVLLLSHRCFGYYIHGRSVHGHADTNMEEMNTNLKREAESLCGQRGLLPNTDTQTFQVSITSRLRQQYDRILEPLSRRNGPSRLVDAASGHPFDQSTRAYNTMNRFLGSVIDHAHRDMEYIVRDKLFFERVIGMEFMEPMDKSIFYNDDSHSFSDILFYGNEATLLIFDTLFFCVVDLGAQSFVLAAILTYAQQLLFRLIRDTVGRRNLANKTLVDKRFLI</sequence>
<evidence type="ECO:0008006" key="4">
    <source>
        <dbReference type="Google" id="ProtNLM"/>
    </source>
</evidence>
<evidence type="ECO:0000256" key="1">
    <source>
        <dbReference type="SAM" id="Phobius"/>
    </source>
</evidence>
<feature type="transmembrane region" description="Helical" evidence="1">
    <location>
        <begin position="317"/>
        <end position="346"/>
    </location>
</feature>
<keyword evidence="1" id="KW-1133">Transmembrane helix</keyword>
<evidence type="ECO:0000313" key="2">
    <source>
        <dbReference type="Ensembl" id="ENSELUP00000081073.1"/>
    </source>
</evidence>
<dbReference type="PANTHER" id="PTHR21274">
    <property type="entry name" value="MECKELIN"/>
    <property type="match status" value="1"/>
</dbReference>
<reference evidence="2 3" key="1">
    <citation type="submission" date="2020-02" db="EMBL/GenBank/DDBJ databases">
        <title>Esox lucius (northern pike) genome, fEsoLuc1, primary haplotype.</title>
        <authorList>
            <person name="Myers G."/>
            <person name="Karagic N."/>
            <person name="Meyer A."/>
            <person name="Pippel M."/>
            <person name="Reichard M."/>
            <person name="Winkler S."/>
            <person name="Tracey A."/>
            <person name="Sims Y."/>
            <person name="Howe K."/>
            <person name="Rhie A."/>
            <person name="Formenti G."/>
            <person name="Durbin R."/>
            <person name="Fedrigo O."/>
            <person name="Jarvis E.D."/>
        </authorList>
    </citation>
    <scope>NUCLEOTIDE SEQUENCE [LARGE SCALE GENOMIC DNA]</scope>
</reference>
<proteinExistence type="predicted"/>
<accession>A0AAY5JXD5</accession>
<feature type="transmembrane region" description="Helical" evidence="1">
    <location>
        <begin position="276"/>
        <end position="297"/>
    </location>
</feature>
<dbReference type="GeneTree" id="ENSGT00390000010606"/>
<dbReference type="GO" id="GO:0036038">
    <property type="term" value="C:MKS complex"/>
    <property type="evidence" value="ECO:0007669"/>
    <property type="project" value="InterPro"/>
</dbReference>
<dbReference type="Pfam" id="PF09773">
    <property type="entry name" value="Meckelin"/>
    <property type="match status" value="2"/>
</dbReference>
<keyword evidence="3" id="KW-1185">Reference proteome</keyword>
<dbReference type="PANTHER" id="PTHR21274:SF2">
    <property type="entry name" value="MECKELIN"/>
    <property type="match status" value="1"/>
</dbReference>
<gene>
    <name evidence="2" type="primary">TMEM67</name>
</gene>
<feature type="transmembrane region" description="Helical" evidence="1">
    <location>
        <begin position="21"/>
        <end position="44"/>
    </location>
</feature>
<evidence type="ECO:0000313" key="3">
    <source>
        <dbReference type="Proteomes" id="UP000265140"/>
    </source>
</evidence>
<dbReference type="InterPro" id="IPR019170">
    <property type="entry name" value="Meckelin"/>
</dbReference>
<feature type="transmembrane region" description="Helical" evidence="1">
    <location>
        <begin position="447"/>
        <end position="466"/>
    </location>
</feature>
<dbReference type="Ensembl" id="ENSELUT00000102178.1">
    <property type="protein sequence ID" value="ENSELUP00000081073.1"/>
    <property type="gene ID" value="ENSELUG00000009139.3"/>
</dbReference>
<dbReference type="Proteomes" id="UP000265140">
    <property type="component" value="Chromosome 20"/>
</dbReference>
<name>A0AAY5JXD5_ESOLU</name>
<reference evidence="2" key="3">
    <citation type="submission" date="2025-09" db="UniProtKB">
        <authorList>
            <consortium name="Ensembl"/>
        </authorList>
    </citation>
    <scope>IDENTIFICATION</scope>
</reference>
<dbReference type="GO" id="GO:0060271">
    <property type="term" value="P:cilium assembly"/>
    <property type="evidence" value="ECO:0007669"/>
    <property type="project" value="InterPro"/>
</dbReference>
<protein>
    <recommendedName>
        <fullName evidence="4">Transmembrane protein 67</fullName>
    </recommendedName>
</protein>